<dbReference type="RefSeq" id="WP_353644289.1">
    <property type="nucleotide sequence ID" value="NZ_CP159253.1"/>
</dbReference>
<evidence type="ECO:0000259" key="6">
    <source>
        <dbReference type="PROSITE" id="PS51085"/>
    </source>
</evidence>
<evidence type="ECO:0000313" key="7">
    <source>
        <dbReference type="EMBL" id="XCG48174.1"/>
    </source>
</evidence>
<dbReference type="PROSITE" id="PS00197">
    <property type="entry name" value="2FE2S_FER_1"/>
    <property type="match status" value="1"/>
</dbReference>
<dbReference type="Gene3D" id="3.10.20.30">
    <property type="match status" value="1"/>
</dbReference>
<dbReference type="InterPro" id="IPR001041">
    <property type="entry name" value="2Fe-2S_ferredoxin-type"/>
</dbReference>
<keyword evidence="4" id="KW-0408">Iron</keyword>
<dbReference type="EMBL" id="CP159253">
    <property type="protein sequence ID" value="XCG48174.1"/>
    <property type="molecule type" value="Genomic_DNA"/>
</dbReference>
<dbReference type="GO" id="GO:0046872">
    <property type="term" value="F:metal ion binding"/>
    <property type="evidence" value="ECO:0007669"/>
    <property type="project" value="UniProtKB-KW"/>
</dbReference>
<keyword evidence="5" id="KW-0411">Iron-sulfur</keyword>
<protein>
    <submittedName>
        <fullName evidence="7">(2Fe-2S)-binding protein</fullName>
    </submittedName>
</protein>
<dbReference type="PANTHER" id="PTHR44379:SF2">
    <property type="entry name" value="BLR6218 PROTEIN"/>
    <property type="match status" value="1"/>
</dbReference>
<dbReference type="InterPro" id="IPR012675">
    <property type="entry name" value="Beta-grasp_dom_sf"/>
</dbReference>
<dbReference type="CDD" id="cd00207">
    <property type="entry name" value="fer2"/>
    <property type="match status" value="1"/>
</dbReference>
<dbReference type="InterPro" id="IPR051452">
    <property type="entry name" value="Diverse_Oxidoreductases"/>
</dbReference>
<accession>A0AAU8CN59</accession>
<dbReference type="InterPro" id="IPR002888">
    <property type="entry name" value="2Fe-2S-bd"/>
</dbReference>
<keyword evidence="2" id="KW-0479">Metal-binding</keyword>
<proteinExistence type="predicted"/>
<dbReference type="InterPro" id="IPR036010">
    <property type="entry name" value="2Fe-2S_ferredoxin-like_sf"/>
</dbReference>
<evidence type="ECO:0000256" key="5">
    <source>
        <dbReference type="ARBA" id="ARBA00023014"/>
    </source>
</evidence>
<name>A0AAU8CN59_9HYPH</name>
<dbReference type="Gene3D" id="1.10.150.120">
    <property type="entry name" value="[2Fe-2S]-binding domain"/>
    <property type="match status" value="1"/>
</dbReference>
<dbReference type="Pfam" id="PF01799">
    <property type="entry name" value="Fer2_2"/>
    <property type="match status" value="1"/>
</dbReference>
<dbReference type="GO" id="GO:0051537">
    <property type="term" value="F:2 iron, 2 sulfur cluster binding"/>
    <property type="evidence" value="ECO:0007669"/>
    <property type="project" value="UniProtKB-KW"/>
</dbReference>
<evidence type="ECO:0000256" key="2">
    <source>
        <dbReference type="ARBA" id="ARBA00022723"/>
    </source>
</evidence>
<feature type="domain" description="2Fe-2S ferredoxin-type" evidence="6">
    <location>
        <begin position="1"/>
        <end position="74"/>
    </location>
</feature>
<dbReference type="SUPFAM" id="SSF54292">
    <property type="entry name" value="2Fe-2S ferredoxin-like"/>
    <property type="match status" value="1"/>
</dbReference>
<evidence type="ECO:0000256" key="4">
    <source>
        <dbReference type="ARBA" id="ARBA00023004"/>
    </source>
</evidence>
<organism evidence="7">
    <name type="scientific">Mesorhizobium sp. WSM2240</name>
    <dbReference type="NCBI Taxonomy" id="3228851"/>
    <lineage>
        <taxon>Bacteria</taxon>
        <taxon>Pseudomonadati</taxon>
        <taxon>Pseudomonadota</taxon>
        <taxon>Alphaproteobacteria</taxon>
        <taxon>Hyphomicrobiales</taxon>
        <taxon>Phyllobacteriaceae</taxon>
        <taxon>Mesorhizobium</taxon>
    </lineage>
</organism>
<dbReference type="InterPro" id="IPR036884">
    <property type="entry name" value="2Fe-2S-bd_dom_sf"/>
</dbReference>
<sequence>MRLIVDGKSIEFEADPEMPLLWALRDLAGKTGPKFGCGIAACGACTVHIGGEAVRSCTLPVGQVEGEVTTIEGLAVRGKLHPVQQAWLDEQVAQCGYCQAGQIMSAAALLEANPDPTDQDIDEAMNGNLCRCGTYPRIRAAIKKAAALKTAGI</sequence>
<keyword evidence="3" id="KW-0560">Oxidoreductase</keyword>
<dbReference type="GO" id="GO:0016491">
    <property type="term" value="F:oxidoreductase activity"/>
    <property type="evidence" value="ECO:0007669"/>
    <property type="project" value="UniProtKB-KW"/>
</dbReference>
<dbReference type="PANTHER" id="PTHR44379">
    <property type="entry name" value="OXIDOREDUCTASE WITH IRON-SULFUR SUBUNIT"/>
    <property type="match status" value="1"/>
</dbReference>
<dbReference type="SUPFAM" id="SSF47741">
    <property type="entry name" value="CO dehydrogenase ISP C-domain like"/>
    <property type="match status" value="1"/>
</dbReference>
<dbReference type="FunFam" id="1.10.150.120:FF:000003">
    <property type="entry name" value="Carbon monoxide dehydrogenase, small subunit"/>
    <property type="match status" value="1"/>
</dbReference>
<dbReference type="PROSITE" id="PS51085">
    <property type="entry name" value="2FE2S_FER_2"/>
    <property type="match status" value="1"/>
</dbReference>
<dbReference type="AlphaFoldDB" id="A0AAU8CN59"/>
<gene>
    <name evidence="7" type="ORF">ABVK50_23485</name>
</gene>
<reference evidence="7" key="1">
    <citation type="submission" date="2024-06" db="EMBL/GenBank/DDBJ databases">
        <title>Mesorhizobium karijinii sp. nov., a symbiont of the iconic Swainsona formosa from arid Australia.</title>
        <authorList>
            <person name="Hill Y.J."/>
            <person name="Watkin E.L.J."/>
            <person name="O'Hara G.W."/>
            <person name="Terpolilli J."/>
            <person name="Tye M.L."/>
            <person name="Kohlmeier M.G."/>
        </authorList>
    </citation>
    <scope>NUCLEOTIDE SEQUENCE</scope>
    <source>
        <strain evidence="7">WSM2240</strain>
    </source>
</reference>
<dbReference type="InterPro" id="IPR006058">
    <property type="entry name" value="2Fe2S_fd_BS"/>
</dbReference>
<keyword evidence="1" id="KW-0001">2Fe-2S</keyword>
<dbReference type="Pfam" id="PF00111">
    <property type="entry name" value="Fer2"/>
    <property type="match status" value="1"/>
</dbReference>
<evidence type="ECO:0000256" key="3">
    <source>
        <dbReference type="ARBA" id="ARBA00023002"/>
    </source>
</evidence>
<evidence type="ECO:0000256" key="1">
    <source>
        <dbReference type="ARBA" id="ARBA00022714"/>
    </source>
</evidence>